<keyword evidence="2" id="KW-1185">Reference proteome</keyword>
<name>A0ACD1GM72_9EURO</name>
<proteinExistence type="predicted"/>
<sequence>MRGSAPVGSGEAVHPAGMALNRGRSNTRLSKRQSLGEAEAEAGKGQIERARRGGRRRRRRKKKNGLADLVFEFPDIKPKATRQLTN</sequence>
<dbReference type="Proteomes" id="UP000249057">
    <property type="component" value="Unassembled WGS sequence"/>
</dbReference>
<evidence type="ECO:0000313" key="1">
    <source>
        <dbReference type="EMBL" id="RAH50209.1"/>
    </source>
</evidence>
<evidence type="ECO:0000313" key="2">
    <source>
        <dbReference type="Proteomes" id="UP000249057"/>
    </source>
</evidence>
<organism evidence="1 2">
    <name type="scientific">Aspergillus brunneoviolaceus CBS 621.78</name>
    <dbReference type="NCBI Taxonomy" id="1450534"/>
    <lineage>
        <taxon>Eukaryota</taxon>
        <taxon>Fungi</taxon>
        <taxon>Dikarya</taxon>
        <taxon>Ascomycota</taxon>
        <taxon>Pezizomycotina</taxon>
        <taxon>Eurotiomycetes</taxon>
        <taxon>Eurotiomycetidae</taxon>
        <taxon>Eurotiales</taxon>
        <taxon>Aspergillaceae</taxon>
        <taxon>Aspergillus</taxon>
        <taxon>Aspergillus subgen. Circumdati</taxon>
    </lineage>
</organism>
<protein>
    <submittedName>
        <fullName evidence="1">Uncharacterized protein</fullName>
    </submittedName>
</protein>
<dbReference type="EMBL" id="KZ825314">
    <property type="protein sequence ID" value="RAH50209.1"/>
    <property type="molecule type" value="Genomic_DNA"/>
</dbReference>
<gene>
    <name evidence="1" type="ORF">BO95DRAFT_438544</name>
</gene>
<accession>A0ACD1GM72</accession>
<reference evidence="1" key="1">
    <citation type="submission" date="2018-02" db="EMBL/GenBank/DDBJ databases">
        <title>The genomes of Aspergillus section Nigri reveals drivers in fungal speciation.</title>
        <authorList>
            <consortium name="DOE Joint Genome Institute"/>
            <person name="Vesth T.C."/>
            <person name="Nybo J."/>
            <person name="Theobald S."/>
            <person name="Brandl J."/>
            <person name="Frisvad J.C."/>
            <person name="Nielsen K.F."/>
            <person name="Lyhne E.K."/>
            <person name="Kogle M.E."/>
            <person name="Kuo A."/>
            <person name="Riley R."/>
            <person name="Clum A."/>
            <person name="Nolan M."/>
            <person name="Lipzen A."/>
            <person name="Salamov A."/>
            <person name="Henrissat B."/>
            <person name="Wiebenga A."/>
            <person name="De vries R.P."/>
            <person name="Grigoriev I.V."/>
            <person name="Mortensen U.H."/>
            <person name="Andersen M.R."/>
            <person name="Baker S.E."/>
        </authorList>
    </citation>
    <scope>NUCLEOTIDE SEQUENCE</scope>
    <source>
        <strain evidence="1">CBS 621.78</strain>
    </source>
</reference>